<keyword evidence="4 7" id="KW-1133">Transmembrane helix</keyword>
<evidence type="ECO:0000256" key="4">
    <source>
        <dbReference type="ARBA" id="ARBA00022989"/>
    </source>
</evidence>
<reference evidence="8 9" key="1">
    <citation type="submission" date="2020-07" db="EMBL/GenBank/DDBJ databases">
        <title>Sequencing the genomes of 1000 actinobacteria strains.</title>
        <authorList>
            <person name="Klenk H.-P."/>
        </authorList>
    </citation>
    <scope>NUCLEOTIDE SEQUENCE [LARGE SCALE GENOMIC DNA]</scope>
    <source>
        <strain evidence="8 9">DSM 26341</strain>
    </source>
</reference>
<feature type="transmembrane region" description="Helical" evidence="7">
    <location>
        <begin position="6"/>
        <end position="26"/>
    </location>
</feature>
<dbReference type="GO" id="GO:0033573">
    <property type="term" value="C:high-affinity iron permease complex"/>
    <property type="evidence" value="ECO:0007669"/>
    <property type="project" value="InterPro"/>
</dbReference>
<feature type="transmembrane region" description="Helical" evidence="7">
    <location>
        <begin position="35"/>
        <end position="56"/>
    </location>
</feature>
<feature type="transmembrane region" description="Helical" evidence="7">
    <location>
        <begin position="177"/>
        <end position="197"/>
    </location>
</feature>
<dbReference type="EMBL" id="JACBZP010000001">
    <property type="protein sequence ID" value="NYI67643.1"/>
    <property type="molecule type" value="Genomic_DNA"/>
</dbReference>
<dbReference type="AlphaFoldDB" id="A0A7Z0D2J5"/>
<keyword evidence="5 7" id="KW-0472">Membrane</keyword>
<keyword evidence="3 7" id="KW-0812">Transmembrane</keyword>
<proteinExistence type="inferred from homology"/>
<comment type="similarity">
    <text evidence="2">Belongs to the oxidase-dependent Fe transporter (OFeT) (TC 9.A.10.1) family.</text>
</comment>
<dbReference type="Proteomes" id="UP000539111">
    <property type="component" value="Unassembled WGS sequence"/>
</dbReference>
<feature type="transmembrane region" description="Helical" evidence="7">
    <location>
        <begin position="472"/>
        <end position="493"/>
    </location>
</feature>
<evidence type="ECO:0000256" key="2">
    <source>
        <dbReference type="ARBA" id="ARBA00008333"/>
    </source>
</evidence>
<feature type="transmembrane region" description="Helical" evidence="7">
    <location>
        <begin position="245"/>
        <end position="265"/>
    </location>
</feature>
<feature type="region of interest" description="Disordered" evidence="6">
    <location>
        <begin position="501"/>
        <end position="528"/>
    </location>
</feature>
<comment type="subcellular location">
    <subcellularLocation>
        <location evidence="1">Membrane</location>
        <topology evidence="1">Multi-pass membrane protein</topology>
    </subcellularLocation>
</comment>
<keyword evidence="9" id="KW-1185">Reference proteome</keyword>
<comment type="caution">
    <text evidence="8">The sequence shown here is derived from an EMBL/GenBank/DDBJ whole genome shotgun (WGS) entry which is preliminary data.</text>
</comment>
<evidence type="ECO:0000256" key="6">
    <source>
        <dbReference type="SAM" id="MobiDB-lite"/>
    </source>
</evidence>
<evidence type="ECO:0000256" key="7">
    <source>
        <dbReference type="SAM" id="Phobius"/>
    </source>
</evidence>
<feature type="compositionally biased region" description="Polar residues" evidence="6">
    <location>
        <begin position="512"/>
        <end position="528"/>
    </location>
</feature>
<dbReference type="PANTHER" id="PTHR31632">
    <property type="entry name" value="IRON TRANSPORTER FTH1"/>
    <property type="match status" value="1"/>
</dbReference>
<dbReference type="RefSeq" id="WP_179427744.1">
    <property type="nucleotide sequence ID" value="NZ_JACBZP010000001.1"/>
</dbReference>
<evidence type="ECO:0000256" key="5">
    <source>
        <dbReference type="ARBA" id="ARBA00023136"/>
    </source>
</evidence>
<feature type="transmembrane region" description="Helical" evidence="7">
    <location>
        <begin position="144"/>
        <end position="165"/>
    </location>
</feature>
<feature type="transmembrane region" description="Helical" evidence="7">
    <location>
        <begin position="107"/>
        <end position="124"/>
    </location>
</feature>
<evidence type="ECO:0000256" key="3">
    <source>
        <dbReference type="ARBA" id="ARBA00022692"/>
    </source>
</evidence>
<feature type="transmembrane region" description="Helical" evidence="7">
    <location>
        <begin position="68"/>
        <end position="87"/>
    </location>
</feature>
<dbReference type="GO" id="GO:0015093">
    <property type="term" value="F:ferrous iron transmembrane transporter activity"/>
    <property type="evidence" value="ECO:0007669"/>
    <property type="project" value="TreeGrafter"/>
</dbReference>
<feature type="transmembrane region" description="Helical" evidence="7">
    <location>
        <begin position="277"/>
        <end position="294"/>
    </location>
</feature>
<evidence type="ECO:0000313" key="9">
    <source>
        <dbReference type="Proteomes" id="UP000539111"/>
    </source>
</evidence>
<evidence type="ECO:0000313" key="8">
    <source>
        <dbReference type="EMBL" id="NYI67643.1"/>
    </source>
</evidence>
<accession>A0A7Z0D2J5</accession>
<gene>
    <name evidence="8" type="ORF">BJY26_001949</name>
</gene>
<organism evidence="8 9">
    <name type="scientific">Spelaeicoccus albus</name>
    <dbReference type="NCBI Taxonomy" id="1280376"/>
    <lineage>
        <taxon>Bacteria</taxon>
        <taxon>Bacillati</taxon>
        <taxon>Actinomycetota</taxon>
        <taxon>Actinomycetes</taxon>
        <taxon>Micrococcales</taxon>
        <taxon>Brevibacteriaceae</taxon>
        <taxon>Spelaeicoccus</taxon>
    </lineage>
</organism>
<dbReference type="Pfam" id="PF03239">
    <property type="entry name" value="FTR1"/>
    <property type="match status" value="1"/>
</dbReference>
<name>A0A7Z0D2J5_9MICO</name>
<dbReference type="PANTHER" id="PTHR31632:SF2">
    <property type="entry name" value="PLASMA MEMBRANE IRON PERMEASE"/>
    <property type="match status" value="1"/>
</dbReference>
<protein>
    <submittedName>
        <fullName evidence="8">High-affinity iron transporter</fullName>
    </submittedName>
</protein>
<dbReference type="NCBIfam" id="NF041756">
    <property type="entry name" value="EfeU"/>
    <property type="match status" value="1"/>
</dbReference>
<sequence>MLATLVIGLREGLEAALIVGIIAAFLKRNGKALKAMWIGVTLAVVLSILVGVALTVVERALPQTEQEAMETIIGGVAVVFVTGMIVWMRTHARYMKRELEHSATEALGQGTSLALAAMAFLAVLKEGFETSVFLLATFQASTSVVAAVIGAVVGILISIGIGIGLYTGGVKLNLGKFFTATGVFLVFVAAGLVISALRTAHEAGWIVFGQQPTVDLAWLAPGGSIRAALITGVLGIPADPRTVEAVGWFLYIIPMLLITLLPRALRPKPAHQPRAHGIVAAGLGVGAIALFVAMPDAPRAAIPASVPLGSSGSVSATGESPAPVITVRRAGESTTVRFAAGDGAPSTHAGADTRWRTTVPVPQGPRRLTLDRLVKLNDGSIPVGLSPRRNPGPYEANWKRTATVTAWTKDGALVDAKRTSRTIVTLTGGGLSGARVVTVDPTGDWSAAPDAVAANADAVGAADAAARDRALWTFWLPGVLAIGAIATALRGLVIRRKLTKQDDERAPETAGVPTTNLNDTSRRMTNAT</sequence>
<dbReference type="InterPro" id="IPR004923">
    <property type="entry name" value="FTR1/Fip1/EfeU"/>
</dbReference>
<evidence type="ECO:0000256" key="1">
    <source>
        <dbReference type="ARBA" id="ARBA00004141"/>
    </source>
</evidence>